<dbReference type="Proteomes" id="UP000698242">
    <property type="component" value="Unassembled WGS sequence"/>
</dbReference>
<name>A0A921NQ77_9RHOB</name>
<dbReference type="GO" id="GO:0020037">
    <property type="term" value="F:heme binding"/>
    <property type="evidence" value="ECO:0007669"/>
    <property type="project" value="InterPro"/>
</dbReference>
<dbReference type="RefSeq" id="WP_236549802.1">
    <property type="nucleotide sequence ID" value="NZ_APKE01000031.1"/>
</dbReference>
<dbReference type="InterPro" id="IPR009056">
    <property type="entry name" value="Cyt_c-like_dom"/>
</dbReference>
<keyword evidence="6" id="KW-0249">Electron transport</keyword>
<keyword evidence="4" id="KW-0679">Respiratory chain</keyword>
<keyword evidence="5 8" id="KW-0479">Metal-binding</keyword>
<protein>
    <submittedName>
        <fullName evidence="11">Cbb3-type cytochrome c oxidase subunit</fullName>
        <ecNumber evidence="11">1.9.3.1</ecNumber>
    </submittedName>
</protein>
<accession>A0A921NQ77</accession>
<evidence type="ECO:0000256" key="2">
    <source>
        <dbReference type="ARBA" id="ARBA00022448"/>
    </source>
</evidence>
<dbReference type="SUPFAM" id="SSF46626">
    <property type="entry name" value="Cytochrome c"/>
    <property type="match status" value="1"/>
</dbReference>
<evidence type="ECO:0000313" key="12">
    <source>
        <dbReference type="Proteomes" id="UP000698242"/>
    </source>
</evidence>
<dbReference type="InterPro" id="IPR008168">
    <property type="entry name" value="Cyt_C_IC"/>
</dbReference>
<keyword evidence="3 8" id="KW-0349">Heme</keyword>
<dbReference type="PANTHER" id="PTHR35008:SF4">
    <property type="entry name" value="BLL4482 PROTEIN"/>
    <property type="match status" value="1"/>
</dbReference>
<evidence type="ECO:0000256" key="3">
    <source>
        <dbReference type="ARBA" id="ARBA00022617"/>
    </source>
</evidence>
<evidence type="ECO:0000256" key="1">
    <source>
        <dbReference type="ARBA" id="ARBA00001926"/>
    </source>
</evidence>
<evidence type="ECO:0000256" key="4">
    <source>
        <dbReference type="ARBA" id="ARBA00022660"/>
    </source>
</evidence>
<dbReference type="Gene3D" id="1.10.760.10">
    <property type="entry name" value="Cytochrome c-like domain"/>
    <property type="match status" value="1"/>
</dbReference>
<reference evidence="11" key="1">
    <citation type="submission" date="2013-03" db="EMBL/GenBank/DDBJ databases">
        <title>Genome Sequence of the Profundibacterium mesophilum strain KAUST100406-0324T from Red Sea, a novel genus in the family Rhodobacteraceae.</title>
        <authorList>
            <person name="Essack M."/>
            <person name="Alam I."/>
            <person name="Lafi F."/>
            <person name="Alawi W."/>
            <person name="Kamanu F."/>
            <person name="Al-Suwailem A."/>
            <person name="Lee O.O."/>
            <person name="Xu Y."/>
            <person name="Bajic V."/>
            <person name="Qian P.-Y."/>
            <person name="Archer J."/>
        </authorList>
    </citation>
    <scope>NUCLEOTIDE SEQUENCE</scope>
    <source>
        <strain evidence="11">KAUST100406-0324</strain>
    </source>
</reference>
<dbReference type="PROSITE" id="PS51007">
    <property type="entry name" value="CYTC"/>
    <property type="match status" value="1"/>
</dbReference>
<evidence type="ECO:0000256" key="9">
    <source>
        <dbReference type="SAM" id="MobiDB-lite"/>
    </source>
</evidence>
<comment type="caution">
    <text evidence="11">The sequence shown here is derived from an EMBL/GenBank/DDBJ whole genome shotgun (WGS) entry which is preliminary data.</text>
</comment>
<dbReference type="GO" id="GO:0009055">
    <property type="term" value="F:electron transfer activity"/>
    <property type="evidence" value="ECO:0007669"/>
    <property type="project" value="InterPro"/>
</dbReference>
<dbReference type="EMBL" id="APKE01000031">
    <property type="protein sequence ID" value="KAF0675107.1"/>
    <property type="molecule type" value="Genomic_DNA"/>
</dbReference>
<evidence type="ECO:0000256" key="6">
    <source>
        <dbReference type="ARBA" id="ARBA00022982"/>
    </source>
</evidence>
<dbReference type="InterPro" id="IPR051459">
    <property type="entry name" value="Cytochrome_c-type_DH"/>
</dbReference>
<evidence type="ECO:0000256" key="7">
    <source>
        <dbReference type="ARBA" id="ARBA00023004"/>
    </source>
</evidence>
<dbReference type="PANTHER" id="PTHR35008">
    <property type="entry name" value="BLL4482 PROTEIN-RELATED"/>
    <property type="match status" value="1"/>
</dbReference>
<dbReference type="Pfam" id="PF00034">
    <property type="entry name" value="Cytochrom_C"/>
    <property type="match status" value="1"/>
</dbReference>
<feature type="region of interest" description="Disordered" evidence="9">
    <location>
        <begin position="79"/>
        <end position="105"/>
    </location>
</feature>
<gene>
    <name evidence="11" type="primary">fixP</name>
    <name evidence="11" type="ORF">PMES_02568</name>
</gene>
<dbReference type="GO" id="GO:0016491">
    <property type="term" value="F:oxidoreductase activity"/>
    <property type="evidence" value="ECO:0007669"/>
    <property type="project" value="UniProtKB-KW"/>
</dbReference>
<dbReference type="GO" id="GO:0005506">
    <property type="term" value="F:iron ion binding"/>
    <property type="evidence" value="ECO:0007669"/>
    <property type="project" value="InterPro"/>
</dbReference>
<dbReference type="PRINTS" id="PR00605">
    <property type="entry name" value="CYTCHROMECIC"/>
</dbReference>
<proteinExistence type="predicted"/>
<evidence type="ECO:0000259" key="10">
    <source>
        <dbReference type="PROSITE" id="PS51007"/>
    </source>
</evidence>
<keyword evidence="7 8" id="KW-0408">Iron</keyword>
<comment type="cofactor">
    <cofactor evidence="1">
        <name>heme c</name>
        <dbReference type="ChEBI" id="CHEBI:61717"/>
    </cofactor>
</comment>
<sequence>MMSPELVLGLTLGLGTAAALSIAAVVSSQKDSAEHQAVLQHGLAPITVLGAPSTDAMVDIGQGLYAANCASCHGAELEGEPNWRQPGPNGQMPAPPHDASGHTWHHPDQDLIAIIKHGIGAVQNGRHSRMPSFDEKLGDAQIEAILAFIKSSWPDHARRLQQNVTREAGSNL</sequence>
<keyword evidence="11" id="KW-0560">Oxidoreductase</keyword>
<dbReference type="InterPro" id="IPR036909">
    <property type="entry name" value="Cyt_c-like_dom_sf"/>
</dbReference>
<dbReference type="AlphaFoldDB" id="A0A921NQ77"/>
<feature type="domain" description="Cytochrome c" evidence="10">
    <location>
        <begin position="56"/>
        <end position="153"/>
    </location>
</feature>
<organism evidence="11 12">
    <name type="scientific">Profundibacterium mesophilum KAUST100406-0324</name>
    <dbReference type="NCBI Taxonomy" id="1037889"/>
    <lineage>
        <taxon>Bacteria</taxon>
        <taxon>Pseudomonadati</taxon>
        <taxon>Pseudomonadota</taxon>
        <taxon>Alphaproteobacteria</taxon>
        <taxon>Rhodobacterales</taxon>
        <taxon>Roseobacteraceae</taxon>
        <taxon>Profundibacterium</taxon>
    </lineage>
</organism>
<dbReference type="EC" id="1.9.3.1" evidence="11"/>
<evidence type="ECO:0000256" key="5">
    <source>
        <dbReference type="ARBA" id="ARBA00022723"/>
    </source>
</evidence>
<keyword evidence="2" id="KW-0813">Transport</keyword>
<evidence type="ECO:0000256" key="8">
    <source>
        <dbReference type="PROSITE-ProRule" id="PRU00433"/>
    </source>
</evidence>
<keyword evidence="12" id="KW-1185">Reference proteome</keyword>
<evidence type="ECO:0000313" key="11">
    <source>
        <dbReference type="EMBL" id="KAF0675107.1"/>
    </source>
</evidence>